<evidence type="ECO:0000256" key="14">
    <source>
        <dbReference type="PIRSR" id="PIRSR603373-1"/>
    </source>
</evidence>
<keyword evidence="10 14" id="KW-0342">GTP-binding</keyword>
<feature type="transmembrane region" description="Helical" evidence="16">
    <location>
        <begin position="697"/>
        <end position="719"/>
    </location>
</feature>
<dbReference type="InterPro" id="IPR027417">
    <property type="entry name" value="P-loop_NTPase"/>
</dbReference>
<feature type="transmembrane region" description="Helical" evidence="16">
    <location>
        <begin position="444"/>
        <end position="462"/>
    </location>
</feature>
<dbReference type="InterPro" id="IPR050860">
    <property type="entry name" value="FeoB_GTPase"/>
</dbReference>
<evidence type="ECO:0000256" key="3">
    <source>
        <dbReference type="ARBA" id="ARBA00022475"/>
    </source>
</evidence>
<feature type="transmembrane region" description="Helical" evidence="16">
    <location>
        <begin position="386"/>
        <end position="418"/>
    </location>
</feature>
<dbReference type="SUPFAM" id="SSF52540">
    <property type="entry name" value="P-loop containing nucleoside triphosphate hydrolases"/>
    <property type="match status" value="1"/>
</dbReference>
<feature type="binding site" evidence="14">
    <location>
        <begin position="47"/>
        <end position="51"/>
    </location>
    <ligand>
        <name>GTP</name>
        <dbReference type="ChEBI" id="CHEBI:37565"/>
        <label>1</label>
    </ligand>
</feature>
<dbReference type="PANTHER" id="PTHR43185">
    <property type="entry name" value="FERROUS IRON TRANSPORT PROTEIN B"/>
    <property type="match status" value="1"/>
</dbReference>
<dbReference type="Gene3D" id="1.10.287.1770">
    <property type="match status" value="1"/>
</dbReference>
<dbReference type="GO" id="GO:0005525">
    <property type="term" value="F:GTP binding"/>
    <property type="evidence" value="ECO:0007669"/>
    <property type="project" value="UniProtKB-KW"/>
</dbReference>
<feature type="binding site" evidence="15">
    <location>
        <position position="37"/>
    </location>
    <ligand>
        <name>Mg(2+)</name>
        <dbReference type="ChEBI" id="CHEBI:18420"/>
        <label>2</label>
    </ligand>
</feature>
<keyword evidence="3" id="KW-1003">Cell membrane</keyword>
<keyword evidence="5 16" id="KW-0812">Transmembrane</keyword>
<keyword evidence="6 14" id="KW-0547">Nucleotide-binding</keyword>
<evidence type="ECO:0000313" key="18">
    <source>
        <dbReference type="EMBL" id="HIP57490.1"/>
    </source>
</evidence>
<dbReference type="NCBIfam" id="TIGR00437">
    <property type="entry name" value="feoB"/>
    <property type="match status" value="1"/>
</dbReference>
<dbReference type="Pfam" id="PF02421">
    <property type="entry name" value="FeoB_N"/>
    <property type="match status" value="1"/>
</dbReference>
<comment type="subcellular location">
    <subcellularLocation>
        <location evidence="1">Cell membrane</location>
        <topology evidence="1">Multi-pass membrane protein</topology>
    </subcellularLocation>
</comment>
<dbReference type="Proteomes" id="UP000605805">
    <property type="component" value="Unassembled WGS sequence"/>
</dbReference>
<dbReference type="Pfam" id="PF17910">
    <property type="entry name" value="FeoB_Cyto"/>
    <property type="match status" value="1"/>
</dbReference>
<dbReference type="InterPro" id="IPR011640">
    <property type="entry name" value="Fe2_transport_prot_B_C"/>
</dbReference>
<keyword evidence="9" id="KW-0406">Ion transport</keyword>
<keyword evidence="15" id="KW-0479">Metal-binding</keyword>
<keyword evidence="8" id="KW-0408">Iron</keyword>
<dbReference type="InterPro" id="IPR030389">
    <property type="entry name" value="G_FEOB_dom"/>
</dbReference>
<gene>
    <name evidence="18" type="primary">feoB</name>
    <name evidence="18" type="ORF">EYH02_05435</name>
</gene>
<dbReference type="PROSITE" id="PS51711">
    <property type="entry name" value="G_FEOB"/>
    <property type="match status" value="1"/>
</dbReference>
<dbReference type="GO" id="GO:0005886">
    <property type="term" value="C:plasma membrane"/>
    <property type="evidence" value="ECO:0007669"/>
    <property type="project" value="UniProtKB-SubCell"/>
</dbReference>
<dbReference type="AlphaFoldDB" id="A0A833DVH7"/>
<protein>
    <recommendedName>
        <fullName evidence="12 13">Ferrous iron transport protein B</fullName>
    </recommendedName>
</protein>
<keyword evidence="7 16" id="KW-1133">Transmembrane helix</keyword>
<dbReference type="InterPro" id="IPR003373">
    <property type="entry name" value="Fe2_transport_prot-B"/>
</dbReference>
<organism evidence="18 19">
    <name type="scientific">Ignisphaera aggregans</name>
    <dbReference type="NCBI Taxonomy" id="334771"/>
    <lineage>
        <taxon>Archaea</taxon>
        <taxon>Thermoproteota</taxon>
        <taxon>Thermoprotei</taxon>
        <taxon>Desulfurococcales</taxon>
        <taxon>Desulfurococcaceae</taxon>
        <taxon>Ignisphaera</taxon>
    </lineage>
</organism>
<evidence type="ECO:0000256" key="1">
    <source>
        <dbReference type="ARBA" id="ARBA00004651"/>
    </source>
</evidence>
<comment type="caution">
    <text evidence="18">The sequence shown here is derived from an EMBL/GenBank/DDBJ whole genome shotgun (WGS) entry which is preliminary data.</text>
</comment>
<feature type="binding site" evidence="15">
    <location>
        <position position="33"/>
    </location>
    <ligand>
        <name>Mg(2+)</name>
        <dbReference type="ChEBI" id="CHEBI:18420"/>
        <label>2</label>
    </ligand>
</feature>
<sequence length="721" mass="79873">MVVLDNVLKELSRCRLVIALVGQPNVGKSALFNRLTGKIARIGNFPGTTVEVKVGRLRGFEDVCIADLPGIYGISALTIEERIAKEFILKGYANAVVVLVDSTMISRTMYLALQIMEMTPNVIIALTKWDLARSRGIWVNVDKLREVLKVPIVPVSAITGEGINELIEIMVSVAKGENVSRREPLIIDYGVIEKYIGLIERVLREKAETLTKKYPLRWFALRLLEGDEDLENELRSFGFGDVVELALRYRNEIRESMKREAFEIIADTRYNYIERLANLSVTKQEWSRESLLRSLKPLLIESLRRAASALKSVLSLVLSFTVLFTAFLIGFIINLGFPLNLLLYSLGYSDLAEVVETYSLCSLVEMVFDYISNAVYPVVENVNEVLASLIVDGVIAGVGTVLSFLPLVLVIMLILAALEDSGIGPRIAIAVHNLFAKFGLSGRAIYPLLIALGCNVPAVMASRTAIDKLERLEIALTVSFVPCQARLVVLTAITTMLFPREPHLQALTILSVYVTGVLLYMLSSKIIRTIFIRDGEAPELLLEIPPLQRPHLRVVWWNAWELTKHFLKKAGSIIFALSIVSWYLLNFGPEGLTADIANSYGAALGRSVAPLFTTLFGIDSETAWKLGLAFLTGFIAKEVIISTLAILSELGVEEMISNLSVSQGIAILLFMMYYIPCLATAGVIYQETHSVKLTLFAIVYLFVVAVVVGFIAFNVLRLLMA</sequence>
<dbReference type="InterPro" id="IPR041069">
    <property type="entry name" value="FeoB_Cyto"/>
</dbReference>
<feature type="transmembrane region" description="Helical" evidence="16">
    <location>
        <begin position="313"/>
        <end position="337"/>
    </location>
</feature>
<evidence type="ECO:0000256" key="8">
    <source>
        <dbReference type="ARBA" id="ARBA00023004"/>
    </source>
</evidence>
<feature type="transmembrane region" description="Helical" evidence="16">
    <location>
        <begin position="664"/>
        <end position="685"/>
    </location>
</feature>
<keyword evidence="2" id="KW-0813">Transport</keyword>
<evidence type="ECO:0000256" key="11">
    <source>
        <dbReference type="ARBA" id="ARBA00023136"/>
    </source>
</evidence>
<keyword evidence="11 16" id="KW-0472">Membrane</keyword>
<evidence type="ECO:0000256" key="7">
    <source>
        <dbReference type="ARBA" id="ARBA00022989"/>
    </source>
</evidence>
<dbReference type="Pfam" id="PF07664">
    <property type="entry name" value="FeoB_C"/>
    <property type="match status" value="1"/>
</dbReference>
<evidence type="ECO:0000313" key="19">
    <source>
        <dbReference type="Proteomes" id="UP000605805"/>
    </source>
</evidence>
<feature type="binding site" evidence="15">
    <location>
        <position position="36"/>
    </location>
    <ligand>
        <name>Mg(2+)</name>
        <dbReference type="ChEBI" id="CHEBI:18420"/>
        <label>2</label>
    </ligand>
</feature>
<feature type="domain" description="FeoB-type G" evidence="17">
    <location>
        <begin position="15"/>
        <end position="176"/>
    </location>
</feature>
<keyword evidence="4" id="KW-0410">Iron transport</keyword>
<dbReference type="PANTHER" id="PTHR43185:SF1">
    <property type="entry name" value="FE(2+) TRANSPORTER FEOB"/>
    <property type="match status" value="1"/>
</dbReference>
<evidence type="ECO:0000256" key="2">
    <source>
        <dbReference type="ARBA" id="ARBA00022448"/>
    </source>
</evidence>
<dbReference type="InterPro" id="IPR006073">
    <property type="entry name" value="GTP-bd"/>
</dbReference>
<evidence type="ECO:0000256" key="4">
    <source>
        <dbReference type="ARBA" id="ARBA00022496"/>
    </source>
</evidence>
<evidence type="ECO:0000256" key="15">
    <source>
        <dbReference type="PIRSR" id="PIRSR603373-2"/>
    </source>
</evidence>
<dbReference type="PRINTS" id="PR00326">
    <property type="entry name" value="GTP1OBG"/>
</dbReference>
<evidence type="ECO:0000256" key="12">
    <source>
        <dbReference type="ARBA" id="ARBA00031200"/>
    </source>
</evidence>
<evidence type="ECO:0000256" key="5">
    <source>
        <dbReference type="ARBA" id="ARBA00022692"/>
    </source>
</evidence>
<feature type="binding site" evidence="14">
    <location>
        <begin position="67"/>
        <end position="70"/>
    </location>
    <ligand>
        <name>GTP</name>
        <dbReference type="ChEBI" id="CHEBI:37565"/>
        <label>1</label>
    </ligand>
</feature>
<feature type="binding site" evidence="14">
    <location>
        <begin position="22"/>
        <end position="29"/>
    </location>
    <ligand>
        <name>GTP</name>
        <dbReference type="ChEBI" id="CHEBI:37565"/>
        <label>1</label>
    </ligand>
</feature>
<evidence type="ECO:0000256" key="16">
    <source>
        <dbReference type="SAM" id="Phobius"/>
    </source>
</evidence>
<reference evidence="18" key="1">
    <citation type="journal article" date="2020" name="ISME J.">
        <title>Gammaproteobacteria mediating utilization of methyl-, sulfur- and petroleum organic compounds in deep ocean hydrothermal plumes.</title>
        <authorList>
            <person name="Zhou Z."/>
            <person name="Liu Y."/>
            <person name="Pan J."/>
            <person name="Cron B.R."/>
            <person name="Toner B.M."/>
            <person name="Anantharaman K."/>
            <person name="Breier J.A."/>
            <person name="Dick G.J."/>
            <person name="Li M."/>
        </authorList>
    </citation>
    <scope>NUCLEOTIDE SEQUENCE</scope>
    <source>
        <strain evidence="18">SZUA-1435</strain>
    </source>
</reference>
<feature type="transmembrane region" description="Helical" evidence="16">
    <location>
        <begin position="628"/>
        <end position="652"/>
    </location>
</feature>
<dbReference type="InterPro" id="IPR011642">
    <property type="entry name" value="Gate_dom"/>
</dbReference>
<evidence type="ECO:0000256" key="10">
    <source>
        <dbReference type="ARBA" id="ARBA00023134"/>
    </source>
</evidence>
<accession>A0A833DVH7</accession>
<keyword evidence="15" id="KW-0460">Magnesium</keyword>
<dbReference type="Gene3D" id="3.40.50.300">
    <property type="entry name" value="P-loop containing nucleotide triphosphate hydrolases"/>
    <property type="match status" value="1"/>
</dbReference>
<name>A0A833DVH7_9CREN</name>
<dbReference type="GO" id="GO:0046872">
    <property type="term" value="F:metal ion binding"/>
    <property type="evidence" value="ECO:0007669"/>
    <property type="project" value="UniProtKB-KW"/>
</dbReference>
<dbReference type="Pfam" id="PF07670">
    <property type="entry name" value="Gate"/>
    <property type="match status" value="2"/>
</dbReference>
<evidence type="ECO:0000259" key="17">
    <source>
        <dbReference type="PROSITE" id="PS51711"/>
    </source>
</evidence>
<dbReference type="EMBL" id="DQTV01000106">
    <property type="protein sequence ID" value="HIP57490.1"/>
    <property type="molecule type" value="Genomic_DNA"/>
</dbReference>
<evidence type="ECO:0000256" key="6">
    <source>
        <dbReference type="ARBA" id="ARBA00022741"/>
    </source>
</evidence>
<proteinExistence type="predicted"/>
<dbReference type="GO" id="GO:0015093">
    <property type="term" value="F:ferrous iron transmembrane transporter activity"/>
    <property type="evidence" value="ECO:0007669"/>
    <property type="project" value="UniProtKB-UniRule"/>
</dbReference>
<dbReference type="CDD" id="cd01879">
    <property type="entry name" value="FeoB"/>
    <property type="match status" value="1"/>
</dbReference>
<feature type="transmembrane region" description="Helical" evidence="16">
    <location>
        <begin position="504"/>
        <end position="523"/>
    </location>
</feature>
<evidence type="ECO:0000256" key="9">
    <source>
        <dbReference type="ARBA" id="ARBA00023065"/>
    </source>
</evidence>
<evidence type="ECO:0000256" key="13">
    <source>
        <dbReference type="NCBIfam" id="TIGR00437"/>
    </source>
</evidence>